<dbReference type="EMBL" id="FNLL01000039">
    <property type="protein sequence ID" value="SDU67343.1"/>
    <property type="molecule type" value="Genomic_DNA"/>
</dbReference>
<keyword evidence="2" id="KW-1185">Reference proteome</keyword>
<dbReference type="AlphaFoldDB" id="A0A1H2KFF3"/>
<dbReference type="SUPFAM" id="SSF47598">
    <property type="entry name" value="Ribbon-helix-helix"/>
    <property type="match status" value="1"/>
</dbReference>
<sequence>MKGMNHKGYFAKVEFDSEDHIFVGHIIGIRDIVGFHGESVTELETAFQEAVDNYLAACNELGKEPNKPYSGNLMLRIPSEIHAAVASAAEASGKSINQWAAGVLEKESHAH</sequence>
<dbReference type="SUPFAM" id="SSF143100">
    <property type="entry name" value="TTHA1013/TTHA0281-like"/>
    <property type="match status" value="1"/>
</dbReference>
<protein>
    <submittedName>
        <fullName evidence="1">Predicted nuclease of the RNAse H fold, HicB family</fullName>
    </submittedName>
</protein>
<dbReference type="Proteomes" id="UP000199608">
    <property type="component" value="Unassembled WGS sequence"/>
</dbReference>
<dbReference type="InterPro" id="IPR035069">
    <property type="entry name" value="TTHA1013/TTHA0281-like"/>
</dbReference>
<organism evidence="1 2">
    <name type="scientific">Desulfobacula phenolica</name>
    <dbReference type="NCBI Taxonomy" id="90732"/>
    <lineage>
        <taxon>Bacteria</taxon>
        <taxon>Pseudomonadati</taxon>
        <taxon>Thermodesulfobacteriota</taxon>
        <taxon>Desulfobacteria</taxon>
        <taxon>Desulfobacterales</taxon>
        <taxon>Desulfobacteraceae</taxon>
        <taxon>Desulfobacula</taxon>
    </lineage>
</organism>
<name>A0A1H2KFF3_9BACT</name>
<dbReference type="GO" id="GO:0006355">
    <property type="term" value="P:regulation of DNA-templated transcription"/>
    <property type="evidence" value="ECO:0007669"/>
    <property type="project" value="InterPro"/>
</dbReference>
<proteinExistence type="predicted"/>
<evidence type="ECO:0000313" key="2">
    <source>
        <dbReference type="Proteomes" id="UP000199608"/>
    </source>
</evidence>
<reference evidence="2" key="1">
    <citation type="submission" date="2016-10" db="EMBL/GenBank/DDBJ databases">
        <authorList>
            <person name="Varghese N."/>
            <person name="Submissions S."/>
        </authorList>
    </citation>
    <scope>NUCLEOTIDE SEQUENCE [LARGE SCALE GENOMIC DNA]</scope>
    <source>
        <strain evidence="2">DSM 3384</strain>
    </source>
</reference>
<accession>A0A1H2KFF3</accession>
<dbReference type="InterPro" id="IPR010985">
    <property type="entry name" value="Ribbon_hlx_hlx"/>
</dbReference>
<evidence type="ECO:0000313" key="1">
    <source>
        <dbReference type="EMBL" id="SDU67343.1"/>
    </source>
</evidence>
<gene>
    <name evidence="1" type="ORF">SAMN04487931_1395</name>
</gene>
<dbReference type="InterPro" id="IPR008651">
    <property type="entry name" value="Uncharacterised_HicB"/>
</dbReference>
<dbReference type="RefSeq" id="WP_092238817.1">
    <property type="nucleotide sequence ID" value="NZ_FNLL01000039.1"/>
</dbReference>
<dbReference type="Pfam" id="PF05534">
    <property type="entry name" value="HicB"/>
    <property type="match status" value="1"/>
</dbReference>